<name>A0A0G3G1R8_9GAMM</name>
<keyword evidence="2" id="KW-1185">Reference proteome</keyword>
<dbReference type="EMBL" id="CP011367">
    <property type="protein sequence ID" value="AKJ95115.1"/>
    <property type="molecule type" value="Genomic_DNA"/>
</dbReference>
<dbReference type="RefSeq" id="WP_018169820.1">
    <property type="nucleotide sequence ID" value="NZ_CP011367.1"/>
</dbReference>
<dbReference type="STRING" id="106634.TVD_06965"/>
<evidence type="ECO:0000313" key="1">
    <source>
        <dbReference type="EMBL" id="AKJ95115.1"/>
    </source>
</evidence>
<dbReference type="AlphaFoldDB" id="A0A0G3G1R8"/>
<protein>
    <submittedName>
        <fullName evidence="1">Uncharacterized protein</fullName>
    </submittedName>
</protein>
<reference evidence="1 2" key="1">
    <citation type="submission" date="2015-04" db="EMBL/GenBank/DDBJ databases">
        <title>Complete Sequence for the Genome of the Thioalkalivibrio versutus D301.</title>
        <authorList>
            <person name="Mu T."/>
            <person name="Zhou J."/>
            <person name="Xu X."/>
        </authorList>
    </citation>
    <scope>NUCLEOTIDE SEQUENCE [LARGE SCALE GENOMIC DNA]</scope>
    <source>
        <strain evidence="1 2">D301</strain>
    </source>
</reference>
<dbReference type="KEGG" id="tvr:TVD_06965"/>
<dbReference type="Proteomes" id="UP000064201">
    <property type="component" value="Chromosome"/>
</dbReference>
<sequence>MTEPNVQRGTLLFWMAISLGVALLIVALGVGLEPAGAPILRAPLSSPAAGALGFGLLMVWAAYAYALSAGRAAGSQEMGVVILNLGLPVALILLWRAELNALAFFVALGWALTLGGMAVRLFRREALAGVMMLPLIGVSLTAILLSLTLWVLPAATGGA</sequence>
<proteinExistence type="predicted"/>
<dbReference type="OrthoDB" id="5786912at2"/>
<dbReference type="PATRIC" id="fig|106634.4.peg.1424"/>
<evidence type="ECO:0000313" key="2">
    <source>
        <dbReference type="Proteomes" id="UP000064201"/>
    </source>
</evidence>
<accession>A0A0G3G1R8</accession>
<organism evidence="1 2">
    <name type="scientific">Thioalkalivibrio versutus</name>
    <dbReference type="NCBI Taxonomy" id="106634"/>
    <lineage>
        <taxon>Bacteria</taxon>
        <taxon>Pseudomonadati</taxon>
        <taxon>Pseudomonadota</taxon>
        <taxon>Gammaproteobacteria</taxon>
        <taxon>Chromatiales</taxon>
        <taxon>Ectothiorhodospiraceae</taxon>
        <taxon>Thioalkalivibrio</taxon>
    </lineage>
</organism>
<gene>
    <name evidence="1" type="ORF">TVD_06965</name>
</gene>